<reference evidence="3" key="1">
    <citation type="submission" date="2017-04" db="EMBL/GenBank/DDBJ databases">
        <title>Complete Genome Sequences of Twelve Strains of a Stable Defined Moderately Diverse Mouse Microbiota 2 (sDMDMm2).</title>
        <authorList>
            <person name="Uchimura Y."/>
            <person name="Wyss M."/>
            <person name="Brugiroux S."/>
            <person name="Limenitakis J.P."/>
            <person name="Stecher B."/>
            <person name="McCoy K.D."/>
            <person name="Macpherson A.J."/>
        </authorList>
    </citation>
    <scope>NUCLEOTIDE SEQUENCE</scope>
    <source>
        <strain evidence="3">YL58</strain>
    </source>
</reference>
<gene>
    <name evidence="3" type="ORF">A4V09_02075</name>
</gene>
<dbReference type="InterPro" id="IPR051317">
    <property type="entry name" value="Gfo/Idh/MocA_oxidoreduct"/>
</dbReference>
<evidence type="ECO:0000313" key="4">
    <source>
        <dbReference type="Proteomes" id="UP000092574"/>
    </source>
</evidence>
<dbReference type="PANTHER" id="PTHR43708:SF8">
    <property type="entry name" value="OXIDOREDUCTASE"/>
    <property type="match status" value="1"/>
</dbReference>
<dbReference type="EMBL" id="CP015405">
    <property type="protein sequence ID" value="ANU74653.1"/>
    <property type="molecule type" value="Genomic_DNA"/>
</dbReference>
<dbReference type="SUPFAM" id="SSF55347">
    <property type="entry name" value="Glyceraldehyde-3-phosphate dehydrogenase-like, C-terminal domain"/>
    <property type="match status" value="1"/>
</dbReference>
<evidence type="ECO:0000259" key="2">
    <source>
        <dbReference type="Pfam" id="PF22725"/>
    </source>
</evidence>
<keyword evidence="4" id="KW-1185">Reference proteome</keyword>
<dbReference type="Pfam" id="PF01408">
    <property type="entry name" value="GFO_IDH_MocA"/>
    <property type="match status" value="1"/>
</dbReference>
<dbReference type="PANTHER" id="PTHR43708">
    <property type="entry name" value="CONSERVED EXPRESSED OXIDOREDUCTASE (EUROFUNG)"/>
    <property type="match status" value="1"/>
</dbReference>
<name>A0A1C7I735_9FIRM</name>
<protein>
    <submittedName>
        <fullName evidence="3">Oxidoreductase</fullName>
    </submittedName>
</protein>
<dbReference type="OrthoDB" id="9783105at2"/>
<feature type="domain" description="GFO/IDH/MocA-like oxidoreductase" evidence="2">
    <location>
        <begin position="128"/>
        <end position="251"/>
    </location>
</feature>
<dbReference type="Pfam" id="PF22725">
    <property type="entry name" value="GFO_IDH_MocA_C3"/>
    <property type="match status" value="1"/>
</dbReference>
<dbReference type="InterPro" id="IPR000683">
    <property type="entry name" value="Gfo/Idh/MocA-like_OxRdtase_N"/>
</dbReference>
<sequence length="357" mass="40971">MEDIRIGIVGHGFMGHEHENMLTKMEGFRVIGISDLDPKQLKDVKDGIKRYASNEELMQDPEVQVVLIAANNNRHHDLVIQAARAGKDIICEKPVAMNVEELDHMVSVVKECGVRFTVHHQRRLDRDFRIMKEIYDQRQLGEVYTLKNSLYGFNGNMHDWHVYISEGGGMLYDWGVHLLDQVLWMIQGAKVKTVFADLRNIINFEVDDYFKILMKLDNGITAEVELGTYFLTDKMHEKWFERHWIMGGNKGTAYVDGFEPQGKIVRTAHLLKNVDGKRTMTAAGPTRSFGPPAEGTILTEDIPAVSTCHEDYFENYKKAYFGREDFLVKIPETRRVLALMEAVRESARTGESVRFES</sequence>
<proteinExistence type="predicted"/>
<dbReference type="Proteomes" id="UP000092574">
    <property type="component" value="Chromosome"/>
</dbReference>
<dbReference type="SUPFAM" id="SSF51735">
    <property type="entry name" value="NAD(P)-binding Rossmann-fold domains"/>
    <property type="match status" value="1"/>
</dbReference>
<dbReference type="GO" id="GO:0000166">
    <property type="term" value="F:nucleotide binding"/>
    <property type="evidence" value="ECO:0007669"/>
    <property type="project" value="InterPro"/>
</dbReference>
<dbReference type="AlphaFoldDB" id="A0A1C7I735"/>
<accession>A0A1C7I735</accession>
<organism evidence="3 4">
    <name type="scientific">Blautia pseudococcoides</name>
    <dbReference type="NCBI Taxonomy" id="1796616"/>
    <lineage>
        <taxon>Bacteria</taxon>
        <taxon>Bacillati</taxon>
        <taxon>Bacillota</taxon>
        <taxon>Clostridia</taxon>
        <taxon>Lachnospirales</taxon>
        <taxon>Lachnospiraceae</taxon>
        <taxon>Blautia</taxon>
    </lineage>
</organism>
<evidence type="ECO:0000259" key="1">
    <source>
        <dbReference type="Pfam" id="PF01408"/>
    </source>
</evidence>
<dbReference type="Gene3D" id="3.40.50.720">
    <property type="entry name" value="NAD(P)-binding Rossmann-like Domain"/>
    <property type="match status" value="1"/>
</dbReference>
<feature type="domain" description="Gfo/Idh/MocA-like oxidoreductase N-terminal" evidence="1">
    <location>
        <begin position="4"/>
        <end position="120"/>
    </location>
</feature>
<dbReference type="Gene3D" id="3.30.360.10">
    <property type="entry name" value="Dihydrodipicolinate Reductase, domain 2"/>
    <property type="match status" value="1"/>
</dbReference>
<dbReference type="InterPro" id="IPR036291">
    <property type="entry name" value="NAD(P)-bd_dom_sf"/>
</dbReference>
<evidence type="ECO:0000313" key="3">
    <source>
        <dbReference type="EMBL" id="ANU74653.1"/>
    </source>
</evidence>
<dbReference type="KEGG" id="byl:A4V09_02075"/>
<dbReference type="RefSeq" id="WP_065540882.1">
    <property type="nucleotide sequence ID" value="NZ_CP015405.2"/>
</dbReference>
<dbReference type="InterPro" id="IPR055170">
    <property type="entry name" value="GFO_IDH_MocA-like_dom"/>
</dbReference>
<dbReference type="STRING" id="1796616.A4V09_02075"/>